<dbReference type="InterPro" id="IPR038577">
    <property type="entry name" value="GT10-like_C_sf"/>
</dbReference>
<evidence type="ECO:0000313" key="4">
    <source>
        <dbReference type="EMBL" id="CEK53739.1"/>
    </source>
</evidence>
<evidence type="ECO:0000256" key="1">
    <source>
        <dbReference type="ARBA" id="ARBA00004323"/>
    </source>
</evidence>
<dbReference type="InterPro" id="IPR001503">
    <property type="entry name" value="Glyco_trans_10"/>
</dbReference>
<dbReference type="GO" id="GO:0008417">
    <property type="term" value="F:fucosyltransferase activity"/>
    <property type="evidence" value="ECO:0007669"/>
    <property type="project" value="InterPro"/>
</dbReference>
<gene>
    <name evidence="4" type="primary">ORF21109</name>
</gene>
<dbReference type="SUPFAM" id="SSF53756">
    <property type="entry name" value="UDP-Glycosyltransferase/glycogen phosphorylase"/>
    <property type="match status" value="1"/>
</dbReference>
<proteinExistence type="predicted"/>
<protein>
    <submittedName>
        <fullName evidence="4">Uncharacterized protein</fullName>
    </submittedName>
</protein>
<organism evidence="4">
    <name type="scientific">Arion vulgaris</name>
    <dbReference type="NCBI Taxonomy" id="1028688"/>
    <lineage>
        <taxon>Eukaryota</taxon>
        <taxon>Metazoa</taxon>
        <taxon>Spiralia</taxon>
        <taxon>Lophotrochozoa</taxon>
        <taxon>Mollusca</taxon>
        <taxon>Gastropoda</taxon>
        <taxon>Heterobranchia</taxon>
        <taxon>Euthyneura</taxon>
        <taxon>Panpulmonata</taxon>
        <taxon>Eupulmonata</taxon>
        <taxon>Stylommatophora</taxon>
        <taxon>Helicina</taxon>
        <taxon>Arionoidea</taxon>
        <taxon>Arionidae</taxon>
        <taxon>Arion</taxon>
    </lineage>
</organism>
<dbReference type="PANTHER" id="PTHR48438:SF1">
    <property type="entry name" value="ALPHA-(1,3)-FUCOSYLTRANSFERASE C-RELATED"/>
    <property type="match status" value="1"/>
</dbReference>
<reference evidence="4" key="1">
    <citation type="submission" date="2014-12" db="EMBL/GenBank/DDBJ databases">
        <title>Insight into the proteome of Arion vulgaris.</title>
        <authorList>
            <person name="Aradska J."/>
            <person name="Bulat T."/>
            <person name="Smidak R."/>
            <person name="Sarate P."/>
            <person name="Gangsoo J."/>
            <person name="Sialana F."/>
            <person name="Bilban M."/>
            <person name="Lubec G."/>
        </authorList>
    </citation>
    <scope>NUCLEOTIDE SEQUENCE</scope>
    <source>
        <tissue evidence="4">Skin</tissue>
    </source>
</reference>
<dbReference type="PANTHER" id="PTHR48438">
    <property type="entry name" value="ALPHA-(1,3)-FUCOSYLTRANSFERASE C-RELATED"/>
    <property type="match status" value="1"/>
</dbReference>
<comment type="pathway">
    <text evidence="2">Protein modification; protein glycosylation.</text>
</comment>
<sequence>SGNSRFGDPIWHKQFNWSMSYRHDSDFWHGYVRTVRRIHPVQQELRIKNEKEWRTIFSKKTKLVAWFVSHCPT</sequence>
<keyword evidence="3" id="KW-0333">Golgi apparatus</keyword>
<comment type="subcellular location">
    <subcellularLocation>
        <location evidence="1">Golgi apparatus membrane</location>
        <topology evidence="1">Single-pass type II membrane protein</topology>
    </subcellularLocation>
</comment>
<feature type="non-terminal residue" evidence="4">
    <location>
        <position position="1"/>
    </location>
</feature>
<dbReference type="GO" id="GO:0000139">
    <property type="term" value="C:Golgi membrane"/>
    <property type="evidence" value="ECO:0007669"/>
    <property type="project" value="UniProtKB-SubCell"/>
</dbReference>
<accession>A0A0B6YC42</accession>
<dbReference type="EMBL" id="HACG01006874">
    <property type="protein sequence ID" value="CEK53739.1"/>
    <property type="molecule type" value="Transcribed_RNA"/>
</dbReference>
<evidence type="ECO:0000256" key="3">
    <source>
        <dbReference type="ARBA" id="ARBA00023034"/>
    </source>
</evidence>
<name>A0A0B6YC42_9EUPU</name>
<evidence type="ECO:0000256" key="2">
    <source>
        <dbReference type="ARBA" id="ARBA00004922"/>
    </source>
</evidence>
<feature type="non-terminal residue" evidence="4">
    <location>
        <position position="73"/>
    </location>
</feature>
<dbReference type="Gene3D" id="3.40.50.11660">
    <property type="entry name" value="Glycosyl transferase family 10, C-terminal domain"/>
    <property type="match status" value="1"/>
</dbReference>
<dbReference type="AlphaFoldDB" id="A0A0B6YC42"/>